<accession>A0A2J6QYW4</accession>
<evidence type="ECO:0000256" key="7">
    <source>
        <dbReference type="PIRSR" id="PIRSR630616-3"/>
    </source>
</evidence>
<dbReference type="OrthoDB" id="10252171at2759"/>
<dbReference type="Gene3D" id="1.10.510.10">
    <property type="entry name" value="Transferase(Phosphotransferase) domain 1"/>
    <property type="match status" value="1"/>
</dbReference>
<dbReference type="SUPFAM" id="SSF56112">
    <property type="entry name" value="Protein kinase-like (PK-like)"/>
    <property type="match status" value="1"/>
</dbReference>
<feature type="domain" description="Protein kinase" evidence="8">
    <location>
        <begin position="43"/>
        <end position="309"/>
    </location>
</feature>
<dbReference type="EMBL" id="KZ613962">
    <property type="protein sequence ID" value="PMD31453.1"/>
    <property type="molecule type" value="Genomic_DNA"/>
</dbReference>
<organism evidence="9 10">
    <name type="scientific">Hyaloscypha variabilis (strain UAMH 11265 / GT02V1 / F)</name>
    <name type="common">Meliniomyces variabilis</name>
    <dbReference type="NCBI Taxonomy" id="1149755"/>
    <lineage>
        <taxon>Eukaryota</taxon>
        <taxon>Fungi</taxon>
        <taxon>Dikarya</taxon>
        <taxon>Ascomycota</taxon>
        <taxon>Pezizomycotina</taxon>
        <taxon>Leotiomycetes</taxon>
        <taxon>Helotiales</taxon>
        <taxon>Hyaloscyphaceae</taxon>
        <taxon>Hyaloscypha</taxon>
        <taxon>Hyaloscypha variabilis</taxon>
    </lineage>
</organism>
<evidence type="ECO:0000256" key="3">
    <source>
        <dbReference type="ARBA" id="ARBA00022741"/>
    </source>
</evidence>
<dbReference type="InterPro" id="IPR008271">
    <property type="entry name" value="Ser/Thr_kinase_AS"/>
</dbReference>
<proteinExistence type="predicted"/>
<evidence type="ECO:0000313" key="9">
    <source>
        <dbReference type="EMBL" id="PMD31453.1"/>
    </source>
</evidence>
<dbReference type="AlphaFoldDB" id="A0A2J6QYW4"/>
<gene>
    <name evidence="9" type="ORF">L207DRAFT_442089</name>
</gene>
<evidence type="ECO:0000259" key="8">
    <source>
        <dbReference type="PROSITE" id="PS50011"/>
    </source>
</evidence>
<name>A0A2J6QYW4_HYAVF</name>
<reference evidence="9 10" key="1">
    <citation type="submission" date="2016-04" db="EMBL/GenBank/DDBJ databases">
        <title>A degradative enzymes factory behind the ericoid mycorrhizal symbiosis.</title>
        <authorList>
            <consortium name="DOE Joint Genome Institute"/>
            <person name="Martino E."/>
            <person name="Morin E."/>
            <person name="Grelet G."/>
            <person name="Kuo A."/>
            <person name="Kohler A."/>
            <person name="Daghino S."/>
            <person name="Barry K."/>
            <person name="Choi C."/>
            <person name="Cichocki N."/>
            <person name="Clum A."/>
            <person name="Copeland A."/>
            <person name="Hainaut M."/>
            <person name="Haridas S."/>
            <person name="Labutti K."/>
            <person name="Lindquist E."/>
            <person name="Lipzen A."/>
            <person name="Khouja H.-R."/>
            <person name="Murat C."/>
            <person name="Ohm R."/>
            <person name="Olson A."/>
            <person name="Spatafora J."/>
            <person name="Veneault-Fourrey C."/>
            <person name="Henrissat B."/>
            <person name="Grigoriev I."/>
            <person name="Martin F."/>
            <person name="Perotto S."/>
        </authorList>
    </citation>
    <scope>NUCLEOTIDE SEQUENCE [LARGE SCALE GENOMIC DNA]</scope>
    <source>
        <strain evidence="9 10">F</strain>
    </source>
</reference>
<evidence type="ECO:0000256" key="1">
    <source>
        <dbReference type="ARBA" id="ARBA00022527"/>
    </source>
</evidence>
<dbReference type="GO" id="GO:0004674">
    <property type="term" value="F:protein serine/threonine kinase activity"/>
    <property type="evidence" value="ECO:0007669"/>
    <property type="project" value="UniProtKB-KW"/>
</dbReference>
<dbReference type="GO" id="GO:0005524">
    <property type="term" value="F:ATP binding"/>
    <property type="evidence" value="ECO:0007669"/>
    <property type="project" value="UniProtKB-KW"/>
</dbReference>
<dbReference type="Proteomes" id="UP000235786">
    <property type="component" value="Unassembled WGS sequence"/>
</dbReference>
<dbReference type="PROSITE" id="PS50011">
    <property type="entry name" value="PROTEIN_KINASE_DOM"/>
    <property type="match status" value="1"/>
</dbReference>
<feature type="cross-link" description="Glycyl lysine isopeptide (Lys-Gly) (interchain with G-Cter in SUMO2)" evidence="7">
    <location>
        <position position="172"/>
    </location>
</feature>
<sequence length="330" mass="37271">MSYLSHFEHTKLDAHNFPGFVVQTHYISDPITGQRRVPKTKVWRVERVLGKGSFGEVRLEVCLEENERRAVRRIWATGSAFKTQYERELKALLEFSKPKYKEWAVFVEFFGWFEDLDSVYLAMEYIPLGDLEENALACGGTIKEAEAKEIAVQILEGLKIMHLENFTHRDLKPKNILVCQGPPHWWVKLAGFGLSKRRAEGTAYRTQTGTLAYMAPEILGYVPGINPGTTEYTNAVDIWALGCIVYRLSSGVVPFPLGPSLAMFCGDESKFPSEALALSELGSIFIRDLLVPYPSHRLSAQSALDHAWIRAGNVSFYPSDKRKFAEQPCS</sequence>
<protein>
    <submittedName>
        <fullName evidence="9">Kinase-like protein</fullName>
    </submittedName>
</protein>
<evidence type="ECO:0000313" key="10">
    <source>
        <dbReference type="Proteomes" id="UP000235786"/>
    </source>
</evidence>
<keyword evidence="10" id="KW-1185">Reference proteome</keyword>
<evidence type="ECO:0000256" key="4">
    <source>
        <dbReference type="ARBA" id="ARBA00022777"/>
    </source>
</evidence>
<evidence type="ECO:0000256" key="2">
    <source>
        <dbReference type="ARBA" id="ARBA00022679"/>
    </source>
</evidence>
<dbReference type="InterPro" id="IPR030616">
    <property type="entry name" value="Aur-like"/>
</dbReference>
<keyword evidence="4 9" id="KW-0418">Kinase</keyword>
<keyword evidence="1" id="KW-0723">Serine/threonine-protein kinase</keyword>
<keyword evidence="2" id="KW-0808">Transferase</keyword>
<dbReference type="InterPro" id="IPR000719">
    <property type="entry name" value="Prot_kinase_dom"/>
</dbReference>
<dbReference type="Pfam" id="PF00069">
    <property type="entry name" value="Pkinase"/>
    <property type="match status" value="1"/>
</dbReference>
<dbReference type="SMART" id="SM00220">
    <property type="entry name" value="S_TKc"/>
    <property type="match status" value="1"/>
</dbReference>
<keyword evidence="5" id="KW-0067">ATP-binding</keyword>
<evidence type="ECO:0000256" key="6">
    <source>
        <dbReference type="PIRSR" id="PIRSR630616-1"/>
    </source>
</evidence>
<dbReference type="InterPro" id="IPR011009">
    <property type="entry name" value="Kinase-like_dom_sf"/>
</dbReference>
<dbReference type="PANTHER" id="PTHR24350">
    <property type="entry name" value="SERINE/THREONINE-PROTEIN KINASE IAL-RELATED"/>
    <property type="match status" value="1"/>
</dbReference>
<dbReference type="STRING" id="1149755.A0A2J6QYW4"/>
<keyword evidence="3" id="KW-0547">Nucleotide-binding</keyword>
<feature type="active site" description="Proton acceptor" evidence="6">
    <location>
        <position position="170"/>
    </location>
</feature>
<dbReference type="PROSITE" id="PS00108">
    <property type="entry name" value="PROTEIN_KINASE_ST"/>
    <property type="match status" value="1"/>
</dbReference>
<evidence type="ECO:0000256" key="5">
    <source>
        <dbReference type="ARBA" id="ARBA00022840"/>
    </source>
</evidence>